<name>A0AAV4BYP4_9GAST</name>
<evidence type="ECO:0000256" key="1">
    <source>
        <dbReference type="SAM" id="MobiDB-lite"/>
    </source>
</evidence>
<proteinExistence type="predicted"/>
<dbReference type="AlphaFoldDB" id="A0AAV4BYP4"/>
<dbReference type="EMBL" id="BLXT01005595">
    <property type="protein sequence ID" value="GFO24270.1"/>
    <property type="molecule type" value="Genomic_DNA"/>
</dbReference>
<organism evidence="2 3">
    <name type="scientific">Plakobranchus ocellatus</name>
    <dbReference type="NCBI Taxonomy" id="259542"/>
    <lineage>
        <taxon>Eukaryota</taxon>
        <taxon>Metazoa</taxon>
        <taxon>Spiralia</taxon>
        <taxon>Lophotrochozoa</taxon>
        <taxon>Mollusca</taxon>
        <taxon>Gastropoda</taxon>
        <taxon>Heterobranchia</taxon>
        <taxon>Euthyneura</taxon>
        <taxon>Panpulmonata</taxon>
        <taxon>Sacoglossa</taxon>
        <taxon>Placobranchoidea</taxon>
        <taxon>Plakobranchidae</taxon>
        <taxon>Plakobranchus</taxon>
    </lineage>
</organism>
<gene>
    <name evidence="2" type="ORF">PoB_005077500</name>
</gene>
<comment type="caution">
    <text evidence="2">The sequence shown here is derived from an EMBL/GenBank/DDBJ whole genome shotgun (WGS) entry which is preliminary data.</text>
</comment>
<evidence type="ECO:0000313" key="2">
    <source>
        <dbReference type="EMBL" id="GFO24270.1"/>
    </source>
</evidence>
<feature type="compositionally biased region" description="Gly residues" evidence="1">
    <location>
        <begin position="98"/>
        <end position="113"/>
    </location>
</feature>
<accession>A0AAV4BYP4</accession>
<protein>
    <submittedName>
        <fullName evidence="2">Uncharacterized protein</fullName>
    </submittedName>
</protein>
<sequence length="154" mass="15253">MNVQSICQNGEGRAGTVYSVLVLQDQGLSPAVSLLLYQPIHVPRGVKAVGIAAIVAIVCFWCKYSGVGRSSDGGGNDVGCSYGGGDCDRSLIDGGNFGHGIGDSSGSGTGSNGDGDIDHDVGGSSDDNSDSGGGCDGGGDDCGRAGDRDDGSWC</sequence>
<feature type="compositionally biased region" description="Basic and acidic residues" evidence="1">
    <location>
        <begin position="141"/>
        <end position="154"/>
    </location>
</feature>
<dbReference type="Proteomes" id="UP000735302">
    <property type="component" value="Unassembled WGS sequence"/>
</dbReference>
<feature type="region of interest" description="Disordered" evidence="1">
    <location>
        <begin position="98"/>
        <end position="154"/>
    </location>
</feature>
<keyword evidence="3" id="KW-1185">Reference proteome</keyword>
<evidence type="ECO:0000313" key="3">
    <source>
        <dbReference type="Proteomes" id="UP000735302"/>
    </source>
</evidence>
<reference evidence="2 3" key="1">
    <citation type="journal article" date="2021" name="Elife">
        <title>Chloroplast acquisition without the gene transfer in kleptoplastic sea slugs, Plakobranchus ocellatus.</title>
        <authorList>
            <person name="Maeda T."/>
            <person name="Takahashi S."/>
            <person name="Yoshida T."/>
            <person name="Shimamura S."/>
            <person name="Takaki Y."/>
            <person name="Nagai Y."/>
            <person name="Toyoda A."/>
            <person name="Suzuki Y."/>
            <person name="Arimoto A."/>
            <person name="Ishii H."/>
            <person name="Satoh N."/>
            <person name="Nishiyama T."/>
            <person name="Hasebe M."/>
            <person name="Maruyama T."/>
            <person name="Minagawa J."/>
            <person name="Obokata J."/>
            <person name="Shigenobu S."/>
        </authorList>
    </citation>
    <scope>NUCLEOTIDE SEQUENCE [LARGE SCALE GENOMIC DNA]</scope>
</reference>